<dbReference type="OrthoDB" id="6567659at2759"/>
<evidence type="ECO:0000313" key="1">
    <source>
        <dbReference type="EMBL" id="GBM34590.1"/>
    </source>
</evidence>
<comment type="caution">
    <text evidence="1">The sequence shown here is derived from an EMBL/GenBank/DDBJ whole genome shotgun (WGS) entry which is preliminary data.</text>
</comment>
<dbReference type="AlphaFoldDB" id="A0A4Y2EZC8"/>
<accession>A0A4Y2EZC8</accession>
<organism evidence="1 2">
    <name type="scientific">Araneus ventricosus</name>
    <name type="common">Orbweaver spider</name>
    <name type="synonym">Epeira ventricosa</name>
    <dbReference type="NCBI Taxonomy" id="182803"/>
    <lineage>
        <taxon>Eukaryota</taxon>
        <taxon>Metazoa</taxon>
        <taxon>Ecdysozoa</taxon>
        <taxon>Arthropoda</taxon>
        <taxon>Chelicerata</taxon>
        <taxon>Arachnida</taxon>
        <taxon>Araneae</taxon>
        <taxon>Araneomorphae</taxon>
        <taxon>Entelegynae</taxon>
        <taxon>Araneoidea</taxon>
        <taxon>Araneidae</taxon>
        <taxon>Araneus</taxon>
    </lineage>
</organism>
<protein>
    <recommendedName>
        <fullName evidence="3">Mariner Mos1 transposase</fullName>
    </recommendedName>
</protein>
<dbReference type="InterPro" id="IPR036397">
    <property type="entry name" value="RNaseH_sf"/>
</dbReference>
<evidence type="ECO:0000313" key="2">
    <source>
        <dbReference type="Proteomes" id="UP000499080"/>
    </source>
</evidence>
<dbReference type="Proteomes" id="UP000499080">
    <property type="component" value="Unassembled WGS sequence"/>
</dbReference>
<keyword evidence="2" id="KW-1185">Reference proteome</keyword>
<dbReference type="GO" id="GO:0003676">
    <property type="term" value="F:nucleic acid binding"/>
    <property type="evidence" value="ECO:0007669"/>
    <property type="project" value="InterPro"/>
</dbReference>
<evidence type="ECO:0008006" key="3">
    <source>
        <dbReference type="Google" id="ProtNLM"/>
    </source>
</evidence>
<reference evidence="1 2" key="1">
    <citation type="journal article" date="2019" name="Sci. Rep.">
        <title>Orb-weaving spider Araneus ventricosus genome elucidates the spidroin gene catalogue.</title>
        <authorList>
            <person name="Kono N."/>
            <person name="Nakamura H."/>
            <person name="Ohtoshi R."/>
            <person name="Moran D.A.P."/>
            <person name="Shinohara A."/>
            <person name="Yoshida Y."/>
            <person name="Fujiwara M."/>
            <person name="Mori M."/>
            <person name="Tomita M."/>
            <person name="Arakawa K."/>
        </authorList>
    </citation>
    <scope>NUCLEOTIDE SEQUENCE [LARGE SCALE GENOMIC DNA]</scope>
</reference>
<sequence>MLKHVYGDDIVTLKTVYCDMLKLRMTRIRRVRPYLKQPGSWFLLHDNARRHTARLVKRFLALHGVTYLPPTDFSCFLNSIKGEYLQTLDIFKLL</sequence>
<proteinExistence type="predicted"/>
<name>A0A4Y2EZC8_ARAVE</name>
<dbReference type="EMBL" id="BGPR01000764">
    <property type="protein sequence ID" value="GBM34590.1"/>
    <property type="molecule type" value="Genomic_DNA"/>
</dbReference>
<gene>
    <name evidence="1" type="ORF">AVEN_171636_1</name>
</gene>
<dbReference type="Gene3D" id="3.30.420.10">
    <property type="entry name" value="Ribonuclease H-like superfamily/Ribonuclease H"/>
    <property type="match status" value="1"/>
</dbReference>